<evidence type="ECO:0000259" key="15">
    <source>
        <dbReference type="Pfam" id="PF02931"/>
    </source>
</evidence>
<dbReference type="InterPro" id="IPR036734">
    <property type="entry name" value="Neur_chan_lig-bd_sf"/>
</dbReference>
<keyword evidence="2" id="KW-1003">Cell membrane</keyword>
<dbReference type="PROSITE" id="PS00236">
    <property type="entry name" value="NEUROTR_ION_CHANNEL"/>
    <property type="match status" value="1"/>
</dbReference>
<evidence type="ECO:0000256" key="8">
    <source>
        <dbReference type="ARBA" id="ARBA00023157"/>
    </source>
</evidence>
<dbReference type="SUPFAM" id="SSF63712">
    <property type="entry name" value="Nicotinic receptor ligand binding domain-like"/>
    <property type="match status" value="1"/>
</dbReference>
<dbReference type="InterPro" id="IPR036719">
    <property type="entry name" value="Neuro-gated_channel_TM_sf"/>
</dbReference>
<evidence type="ECO:0000256" key="14">
    <source>
        <dbReference type="RuleBase" id="RU000687"/>
    </source>
</evidence>
<evidence type="ECO:0000256" key="5">
    <source>
        <dbReference type="ARBA" id="ARBA00023018"/>
    </source>
</evidence>
<keyword evidence="1 14" id="KW-0813">Transport</keyword>
<dbReference type="Gene3D" id="2.70.170.10">
    <property type="entry name" value="Neurotransmitter-gated ion-channel ligand-binding domain"/>
    <property type="match status" value="1"/>
</dbReference>
<dbReference type="InterPro" id="IPR038050">
    <property type="entry name" value="Neuro_actylchol_rec"/>
</dbReference>
<evidence type="ECO:0000313" key="18">
    <source>
        <dbReference type="RefSeq" id="XP_006826017.1"/>
    </source>
</evidence>
<dbReference type="Proteomes" id="UP000694865">
    <property type="component" value="Unplaced"/>
</dbReference>
<evidence type="ECO:0000256" key="7">
    <source>
        <dbReference type="ARBA" id="ARBA00023136"/>
    </source>
</evidence>
<evidence type="ECO:0000256" key="3">
    <source>
        <dbReference type="ARBA" id="ARBA00022692"/>
    </source>
</evidence>
<dbReference type="Gene3D" id="1.20.58.390">
    <property type="entry name" value="Neurotransmitter-gated ion-channel transmembrane domain"/>
    <property type="match status" value="3"/>
</dbReference>
<evidence type="ECO:0000256" key="6">
    <source>
        <dbReference type="ARBA" id="ARBA00023065"/>
    </source>
</evidence>
<gene>
    <name evidence="18" type="primary">LOC100374297</name>
</gene>
<keyword evidence="9" id="KW-0675">Receptor</keyword>
<dbReference type="SUPFAM" id="SSF90112">
    <property type="entry name" value="Neurotransmitter-gated ion-channel transmembrane pore"/>
    <property type="match status" value="1"/>
</dbReference>
<sequence length="485" mass="56653">MASFTWGTVTWTLLAVLLIATQDLLASVDHIKLRNYLFNNRSYDPTVRPIYDSKTITELELQFFLSQVLNVDERLQTLKMNVWLTIRWKDEFLLWDPADFNGISNFKISKDKVWMPDIWLYQNADNKYEDFTINSQCLVQHYGEVLWAAPVIIKSHCKMDVWNFPFDRQTCNVTFGPWLHNSSELSVNGTGSSSFFEGDTEWQLWDLTTHNYKYSIQYYPDYPFEYFSKVDYVVYLKRLPTYYVFYLIMPCTLIAAITLLGFFLPVESGEKIGLGQYYAAVMVLVSLSLAMSVAVLNLHFRGPDSPPVPPWMRRFMLGKVARFVMIRQVSKNKESRKGYRKGYLKDNKLEFLPMMDLTDCDVHRVNGLPLQARRLAHHSPKQKFRRKQIQSNNSQVNANIKTVDENVYFLRELLHEVKDVKEMLERQKTDEEYGSEWKQVALVVDRVFLFLYVVGSLATSLIILFQVDYDSGPSPLEIQYALENG</sequence>
<dbReference type="InterPro" id="IPR006029">
    <property type="entry name" value="Neurotrans-gated_channel_TM"/>
</dbReference>
<dbReference type="PANTHER" id="PTHR18945">
    <property type="entry name" value="NEUROTRANSMITTER GATED ION CHANNEL"/>
    <property type="match status" value="1"/>
</dbReference>
<feature type="chain" id="PRO_5044968049" evidence="14">
    <location>
        <begin position="27"/>
        <end position="485"/>
    </location>
</feature>
<keyword evidence="4 14" id="KW-1133">Transmembrane helix</keyword>
<feature type="domain" description="Neurotransmitter-gated ion-channel transmembrane" evidence="16">
    <location>
        <begin position="275"/>
        <end position="463"/>
    </location>
</feature>
<keyword evidence="6 14" id="KW-0406">Ion transport</keyword>
<evidence type="ECO:0000256" key="11">
    <source>
        <dbReference type="ARBA" id="ARBA00023286"/>
    </source>
</evidence>
<dbReference type="InterPro" id="IPR006201">
    <property type="entry name" value="Neur_channel"/>
</dbReference>
<keyword evidence="10" id="KW-0325">Glycoprotein</keyword>
<dbReference type="Pfam" id="PF02931">
    <property type="entry name" value="Neur_chan_LBD"/>
    <property type="match status" value="1"/>
</dbReference>
<evidence type="ECO:0000256" key="13">
    <source>
        <dbReference type="ARBA" id="ARBA00034099"/>
    </source>
</evidence>
<evidence type="ECO:0000256" key="12">
    <source>
        <dbReference type="ARBA" id="ARBA00023303"/>
    </source>
</evidence>
<dbReference type="InterPro" id="IPR002394">
    <property type="entry name" value="Nicotinic_acetylcholine_rcpt"/>
</dbReference>
<accession>A0ABM0N176</accession>
<keyword evidence="14" id="KW-0732">Signal</keyword>
<evidence type="ECO:0000256" key="4">
    <source>
        <dbReference type="ARBA" id="ARBA00022989"/>
    </source>
</evidence>
<keyword evidence="17" id="KW-1185">Reference proteome</keyword>
<feature type="transmembrane region" description="Helical" evidence="14">
    <location>
        <begin position="243"/>
        <end position="265"/>
    </location>
</feature>
<dbReference type="GeneID" id="100374297"/>
<protein>
    <submittedName>
        <fullName evidence="18">Neuronal acetylcholine receptor subunit alpha-3-like</fullName>
    </submittedName>
</protein>
<dbReference type="InterPro" id="IPR018000">
    <property type="entry name" value="Neurotransmitter_ion_chnl_CS"/>
</dbReference>
<keyword evidence="12 14" id="KW-0407">Ion channel</keyword>
<feature type="signal peptide" evidence="14">
    <location>
        <begin position="1"/>
        <end position="26"/>
    </location>
</feature>
<keyword evidence="3 14" id="KW-0812">Transmembrane</keyword>
<comment type="caution">
    <text evidence="14">Lacks conserved residue(s) required for the propagation of feature annotation.</text>
</comment>
<dbReference type="Pfam" id="PF02932">
    <property type="entry name" value="Neur_chan_memb"/>
    <property type="match status" value="1"/>
</dbReference>
<dbReference type="PRINTS" id="PR00252">
    <property type="entry name" value="NRIONCHANNEL"/>
</dbReference>
<evidence type="ECO:0000256" key="10">
    <source>
        <dbReference type="ARBA" id="ARBA00023180"/>
    </source>
</evidence>
<feature type="domain" description="Neurotransmitter-gated ion-channel ligand-binding" evidence="15">
    <location>
        <begin position="33"/>
        <end position="239"/>
    </location>
</feature>
<dbReference type="RefSeq" id="XP_006826017.1">
    <property type="nucleotide sequence ID" value="XM_006825954.1"/>
</dbReference>
<keyword evidence="8" id="KW-1015">Disulfide bond</keyword>
<proteinExistence type="inferred from homology"/>
<keyword evidence="7 14" id="KW-0472">Membrane</keyword>
<keyword evidence="11" id="KW-1071">Ligand-gated ion channel</keyword>
<evidence type="ECO:0000256" key="9">
    <source>
        <dbReference type="ARBA" id="ARBA00023170"/>
    </source>
</evidence>
<dbReference type="PRINTS" id="PR00254">
    <property type="entry name" value="NICOTINICR"/>
</dbReference>
<evidence type="ECO:0000313" key="17">
    <source>
        <dbReference type="Proteomes" id="UP000694865"/>
    </source>
</evidence>
<dbReference type="InterPro" id="IPR006202">
    <property type="entry name" value="Neur_chan_lig-bd"/>
</dbReference>
<reference evidence="18" key="1">
    <citation type="submission" date="2025-08" db="UniProtKB">
        <authorList>
            <consortium name="RefSeq"/>
        </authorList>
    </citation>
    <scope>IDENTIFICATION</scope>
    <source>
        <tissue evidence="18">Testes</tissue>
    </source>
</reference>
<organism evidence="17 18">
    <name type="scientific">Saccoglossus kowalevskii</name>
    <name type="common">Acorn worm</name>
    <dbReference type="NCBI Taxonomy" id="10224"/>
    <lineage>
        <taxon>Eukaryota</taxon>
        <taxon>Metazoa</taxon>
        <taxon>Hemichordata</taxon>
        <taxon>Enteropneusta</taxon>
        <taxon>Harrimaniidae</taxon>
        <taxon>Saccoglossus</taxon>
    </lineage>
</organism>
<evidence type="ECO:0000256" key="1">
    <source>
        <dbReference type="ARBA" id="ARBA00022448"/>
    </source>
</evidence>
<feature type="transmembrane region" description="Helical" evidence="14">
    <location>
        <begin position="447"/>
        <end position="467"/>
    </location>
</feature>
<dbReference type="CDD" id="cd19051">
    <property type="entry name" value="LGIC_TM_cation"/>
    <property type="match status" value="1"/>
</dbReference>
<keyword evidence="5" id="KW-0770">Synapse</keyword>
<comment type="similarity">
    <text evidence="14">Belongs to the ligand-gated ion channel (TC 1.A.9) family.</text>
</comment>
<comment type="subcellular location">
    <subcellularLocation>
        <location evidence="13">Synaptic cell membrane</location>
        <topology evidence="13">Multi-pass membrane protein</topology>
    </subcellularLocation>
</comment>
<evidence type="ECO:0000259" key="16">
    <source>
        <dbReference type="Pfam" id="PF02932"/>
    </source>
</evidence>
<feature type="transmembrane region" description="Helical" evidence="14">
    <location>
        <begin position="277"/>
        <end position="299"/>
    </location>
</feature>
<name>A0ABM0N176_SACKO</name>
<evidence type="ECO:0000256" key="2">
    <source>
        <dbReference type="ARBA" id="ARBA00022475"/>
    </source>
</evidence>